<dbReference type="Proteomes" id="UP000279601">
    <property type="component" value="Segment"/>
</dbReference>
<dbReference type="KEGG" id="vg:65109348"/>
<protein>
    <submittedName>
        <fullName evidence="1">Uncharacterized protein</fullName>
    </submittedName>
</protein>
<proteinExistence type="predicted"/>
<evidence type="ECO:0000313" key="2">
    <source>
        <dbReference type="Proteomes" id="UP000279601"/>
    </source>
</evidence>
<dbReference type="GeneID" id="65109348"/>
<keyword evidence="2" id="KW-1185">Reference proteome</keyword>
<dbReference type="EMBL" id="LT614807">
    <property type="protein sequence ID" value="SCN45893.1"/>
    <property type="molecule type" value="Genomic_DNA"/>
</dbReference>
<sequence length="72" mass="7810">MKFYLEIITIAHPGEGSGRAANVTQSLVELPFRPQGEVESFTDGRVSGINKHEVIATRGGGKVEIFRNIIAV</sequence>
<reference evidence="2" key="1">
    <citation type="submission" date="2016-09" db="EMBL/GenBank/DDBJ databases">
        <authorList>
            <person name="Kajsik M."/>
        </authorList>
    </citation>
    <scope>NUCLEOTIDE SEQUENCE [LARGE SCALE GENOMIC DNA]</scope>
</reference>
<evidence type="ECO:0000313" key="1">
    <source>
        <dbReference type="EMBL" id="SCN45893.1"/>
    </source>
</evidence>
<organism evidence="1 2">
    <name type="scientific">Cronobacter phage Pet-CM3-4</name>
    <dbReference type="NCBI Taxonomy" id="1892569"/>
    <lineage>
        <taxon>Viruses</taxon>
        <taxon>Duplodnaviria</taxon>
        <taxon>Heunggongvirae</taxon>
        <taxon>Uroviricota</taxon>
        <taxon>Caudoviricetes</taxon>
        <taxon>Pantevenvirales</taxon>
        <taxon>Straboviridae</taxon>
        <taxon>Tevenvirinae</taxon>
        <taxon>Karamvirus</taxon>
        <taxon>Karamvirus petcm34</taxon>
    </lineage>
</organism>
<accession>A0A1D3RKZ3</accession>
<dbReference type="RefSeq" id="YP_010091815.1">
    <property type="nucleotide sequence ID" value="NC_055726.1"/>
</dbReference>
<name>A0A1D3RKZ3_9CAUD</name>